<keyword evidence="7" id="KW-0347">Helicase</keyword>
<dbReference type="InterPro" id="IPR014001">
    <property type="entry name" value="Helicase_ATP-bd"/>
</dbReference>
<evidence type="ECO:0000256" key="2">
    <source>
        <dbReference type="ARBA" id="ARBA00009046"/>
    </source>
</evidence>
<gene>
    <name evidence="12" type="ORF">CPZ25_014000</name>
</gene>
<dbReference type="NCBIfam" id="TIGR01587">
    <property type="entry name" value="cas3_core"/>
    <property type="match status" value="1"/>
</dbReference>
<feature type="domain" description="HD Cas3-type" evidence="11">
    <location>
        <begin position="46"/>
        <end position="256"/>
    </location>
</feature>
<dbReference type="InterPro" id="IPR038257">
    <property type="entry name" value="CRISPR-assoc_Cas3_HD_sf"/>
</dbReference>
<dbReference type="GO" id="GO:0003676">
    <property type="term" value="F:nucleic acid binding"/>
    <property type="evidence" value="ECO:0007669"/>
    <property type="project" value="InterPro"/>
</dbReference>
<keyword evidence="13" id="KW-1185">Reference proteome</keyword>
<evidence type="ECO:0000256" key="5">
    <source>
        <dbReference type="ARBA" id="ARBA00022741"/>
    </source>
</evidence>
<keyword evidence="5" id="KW-0547">Nucleotide-binding</keyword>
<evidence type="ECO:0000256" key="3">
    <source>
        <dbReference type="ARBA" id="ARBA00022722"/>
    </source>
</evidence>
<feature type="domain" description="Helicase ATP-binding" evidence="10">
    <location>
        <begin position="320"/>
        <end position="521"/>
    </location>
</feature>
<evidence type="ECO:0000256" key="7">
    <source>
        <dbReference type="ARBA" id="ARBA00022806"/>
    </source>
</evidence>
<evidence type="ECO:0000256" key="4">
    <source>
        <dbReference type="ARBA" id="ARBA00022723"/>
    </source>
</evidence>
<comment type="similarity">
    <text evidence="1">In the N-terminal section; belongs to the CRISPR-associated nuclease Cas3-HD family.</text>
</comment>
<accession>A0A4V1GM84</accession>
<dbReference type="Proteomes" id="UP000218387">
    <property type="component" value="Chromosome"/>
</dbReference>
<dbReference type="KEGG" id="emt:CPZ25_014000"/>
<comment type="similarity">
    <text evidence="2">In the central section; belongs to the CRISPR-associated helicase Cas3 family.</text>
</comment>
<dbReference type="EMBL" id="CP029487">
    <property type="protein sequence ID" value="QCT72396.1"/>
    <property type="molecule type" value="Genomic_DNA"/>
</dbReference>
<dbReference type="InterPro" id="IPR050079">
    <property type="entry name" value="DEAD_box_RNA_helicase"/>
</dbReference>
<dbReference type="Pfam" id="PF22590">
    <property type="entry name" value="Cas3-like_C_2"/>
    <property type="match status" value="1"/>
</dbReference>
<dbReference type="PROSITE" id="PS51192">
    <property type="entry name" value="HELICASE_ATP_BIND_1"/>
    <property type="match status" value="1"/>
</dbReference>
<dbReference type="SMART" id="SM00487">
    <property type="entry name" value="DEXDc"/>
    <property type="match status" value="1"/>
</dbReference>
<name>A0A4V1GM84_EUBML</name>
<dbReference type="GO" id="GO:0016787">
    <property type="term" value="F:hydrolase activity"/>
    <property type="evidence" value="ECO:0007669"/>
    <property type="project" value="UniProtKB-KW"/>
</dbReference>
<dbReference type="GO" id="GO:0004518">
    <property type="term" value="F:nuclease activity"/>
    <property type="evidence" value="ECO:0007669"/>
    <property type="project" value="UniProtKB-KW"/>
</dbReference>
<dbReference type="GO" id="GO:0051607">
    <property type="term" value="P:defense response to virus"/>
    <property type="evidence" value="ECO:0007669"/>
    <property type="project" value="UniProtKB-KW"/>
</dbReference>
<dbReference type="InterPro" id="IPR011545">
    <property type="entry name" value="DEAD/DEAH_box_helicase_dom"/>
</dbReference>
<keyword evidence="3" id="KW-0540">Nuclease</keyword>
<keyword evidence="4" id="KW-0479">Metal-binding</keyword>
<reference evidence="12 13" key="1">
    <citation type="submission" date="2018-05" db="EMBL/GenBank/DDBJ databases">
        <title>Genome comparison of Eubacterium sp.</title>
        <authorList>
            <person name="Feng Y."/>
            <person name="Sanchez-Andrea I."/>
            <person name="Stams A.J.M."/>
            <person name="De Vos W.M."/>
        </authorList>
    </citation>
    <scope>NUCLEOTIDE SEQUENCE [LARGE SCALE GENOMIC DNA]</scope>
    <source>
        <strain evidence="12 13">YI</strain>
    </source>
</reference>
<dbReference type="Gene3D" id="1.10.3210.30">
    <property type="match status" value="1"/>
</dbReference>
<keyword evidence="8" id="KW-0067">ATP-binding</keyword>
<protein>
    <submittedName>
        <fullName evidence="12">CRISPR-associated helicase Cas3</fullName>
    </submittedName>
</protein>
<dbReference type="AlphaFoldDB" id="A0A4V1GM84"/>
<sequence>MLKPILWGINAMFLYKHTCRYFDHTPLFDFGGLIQSDKPFYAHIHKEKDAELLEEHMRLALDYFTALNHHKHLEAVLSCFEKTFLEGAPQNETELWREMILNTIYMHDMGKINPNFQANRMENRAFKRTESNNSRHAQFSAMIYFNHYFKKLSGVGPEYADLFIVFLLLNTFIIQKHHGHLNDFGNFLECLDDNLREEKEEIAAYKDFAAIQWPVKIGVVFEESIKGVKKKQAWQCVDFYIYTRFLYAVLVACDFYATSEYMNGAPVDDFGVLDEIAPYLDAFNADPITKSIRKIKKDQAPDGDINILRSRLFLEAEENLLQSQEDNVVFLEAPTGSGKTKTSINLALQLIKKDKQLNRIFYVFPFNTLVEQTCDALEECFGKVLGEKIGVINSVTPIKKYGKVSDEGEWDYTGQGKIDYEKSLLVRQFMHYPIVLTTHVKFFEAIFGIDREAVFPLAHLANAVIILDEIQRYKNQIWKEIIIFLKAYARILNFKVIIMSATLPDLNRLSVENEKVAYLVKNREFYFQNPLFKNRVELDFSMLEMKSKETFEALLQKVLEVSKALRKNPDAENKIVVEFIKKASAIEFYNRLKEAVETDLASIELMTGDDHKAERKRIIGQVRTTGNIILVATQVIEAGVDIDMDVGFKDTSILDAEEQFLGRINRSCRKKGAIVYFFNLDSPDMIYQKDIRKTDKLRLTGDNKAMQEILINKEFSRFYDLVLEGLEAQSRKENDLNLEAFRDRHLWTFDFPKVQERMRLIDDNQRKVSLFLNTRVTGEDGKVLIGSEVWKAYKALLQDMGMSYAEKRVRLSEVQSKMDYFVYEIDKRFADTCVLCPDDLLGELYYFEDGAQFFENGKFSREKLKRENDFL</sequence>
<keyword evidence="9" id="KW-0051">Antiviral defense</keyword>
<proteinExistence type="inferred from homology"/>
<keyword evidence="6" id="KW-0378">Hydrolase</keyword>
<evidence type="ECO:0000259" key="10">
    <source>
        <dbReference type="PROSITE" id="PS51192"/>
    </source>
</evidence>
<evidence type="ECO:0000313" key="13">
    <source>
        <dbReference type="Proteomes" id="UP000218387"/>
    </source>
</evidence>
<dbReference type="GO" id="GO:0005829">
    <property type="term" value="C:cytosol"/>
    <property type="evidence" value="ECO:0007669"/>
    <property type="project" value="TreeGrafter"/>
</dbReference>
<dbReference type="PROSITE" id="PS51643">
    <property type="entry name" value="HD_CAS3"/>
    <property type="match status" value="1"/>
</dbReference>
<dbReference type="NCBIfam" id="TIGR01596">
    <property type="entry name" value="cas3_HD"/>
    <property type="match status" value="1"/>
</dbReference>
<dbReference type="Gene3D" id="3.40.50.300">
    <property type="entry name" value="P-loop containing nucleotide triphosphate hydrolases"/>
    <property type="match status" value="2"/>
</dbReference>
<dbReference type="GO" id="GO:0046872">
    <property type="term" value="F:metal ion binding"/>
    <property type="evidence" value="ECO:0007669"/>
    <property type="project" value="UniProtKB-KW"/>
</dbReference>
<evidence type="ECO:0000313" key="12">
    <source>
        <dbReference type="EMBL" id="QCT72396.1"/>
    </source>
</evidence>
<dbReference type="InterPro" id="IPR027417">
    <property type="entry name" value="P-loop_NTPase"/>
</dbReference>
<evidence type="ECO:0000256" key="8">
    <source>
        <dbReference type="ARBA" id="ARBA00022840"/>
    </source>
</evidence>
<evidence type="ECO:0000256" key="9">
    <source>
        <dbReference type="ARBA" id="ARBA00023118"/>
    </source>
</evidence>
<dbReference type="GO" id="GO:0005524">
    <property type="term" value="F:ATP binding"/>
    <property type="evidence" value="ECO:0007669"/>
    <property type="project" value="UniProtKB-KW"/>
</dbReference>
<evidence type="ECO:0000256" key="6">
    <source>
        <dbReference type="ARBA" id="ARBA00022801"/>
    </source>
</evidence>
<dbReference type="Pfam" id="PF00270">
    <property type="entry name" value="DEAD"/>
    <property type="match status" value="1"/>
</dbReference>
<dbReference type="SUPFAM" id="SSF52540">
    <property type="entry name" value="P-loop containing nucleoside triphosphate hydrolases"/>
    <property type="match status" value="1"/>
</dbReference>
<dbReference type="GO" id="GO:0003724">
    <property type="term" value="F:RNA helicase activity"/>
    <property type="evidence" value="ECO:0007669"/>
    <property type="project" value="TreeGrafter"/>
</dbReference>
<evidence type="ECO:0000259" key="11">
    <source>
        <dbReference type="PROSITE" id="PS51643"/>
    </source>
</evidence>
<dbReference type="InterPro" id="IPR006483">
    <property type="entry name" value="CRISPR-assoc_Cas3_HD"/>
</dbReference>
<evidence type="ECO:0000256" key="1">
    <source>
        <dbReference type="ARBA" id="ARBA00006847"/>
    </source>
</evidence>
<dbReference type="PANTHER" id="PTHR47959:SF16">
    <property type="entry name" value="CRISPR-ASSOCIATED NUCLEASE_HELICASE CAS3-RELATED"/>
    <property type="match status" value="1"/>
</dbReference>
<dbReference type="PANTHER" id="PTHR47959">
    <property type="entry name" value="ATP-DEPENDENT RNA HELICASE RHLE-RELATED"/>
    <property type="match status" value="1"/>
</dbReference>
<organism evidence="12 13">
    <name type="scientific">Eubacterium maltosivorans</name>
    <dbReference type="NCBI Taxonomy" id="2041044"/>
    <lineage>
        <taxon>Bacteria</taxon>
        <taxon>Bacillati</taxon>
        <taxon>Bacillota</taxon>
        <taxon>Clostridia</taxon>
        <taxon>Eubacteriales</taxon>
        <taxon>Eubacteriaceae</taxon>
        <taxon>Eubacterium</taxon>
    </lineage>
</organism>
<dbReference type="CDD" id="cd09641">
    <property type="entry name" value="Cas3''_I"/>
    <property type="match status" value="1"/>
</dbReference>
<dbReference type="InterPro" id="IPR054712">
    <property type="entry name" value="Cas3-like_dom"/>
</dbReference>
<dbReference type="InterPro" id="IPR006474">
    <property type="entry name" value="Helicase_Cas3_CRISPR-ass_core"/>
</dbReference>